<gene>
    <name evidence="5" type="ORF">AVDCRST_MAG10-3570</name>
</gene>
<protein>
    <submittedName>
        <fullName evidence="5">Cysteinyl-tRNA synthetase-like</fullName>
    </submittedName>
</protein>
<dbReference type="GO" id="GO:0006418">
    <property type="term" value="P:tRNA aminoacylation for protein translation"/>
    <property type="evidence" value="ECO:0007669"/>
    <property type="project" value="InterPro"/>
</dbReference>
<keyword evidence="5" id="KW-0030">Aminoacyl-tRNA synthetase</keyword>
<dbReference type="EMBL" id="CADCTB010000213">
    <property type="protein sequence ID" value="CAA9275484.1"/>
    <property type="molecule type" value="Genomic_DNA"/>
</dbReference>
<dbReference type="Gene3D" id="3.40.50.880">
    <property type="match status" value="1"/>
</dbReference>
<dbReference type="InterPro" id="IPR009080">
    <property type="entry name" value="tRNAsynth_Ia_anticodon-bd"/>
</dbReference>
<dbReference type="InterPro" id="IPR056411">
    <property type="entry name" value="CysS_C"/>
</dbReference>
<dbReference type="AlphaFoldDB" id="A0A6J4JDS0"/>
<proteinExistence type="predicted"/>
<evidence type="ECO:0000256" key="1">
    <source>
        <dbReference type="ARBA" id="ARBA00022598"/>
    </source>
</evidence>
<keyword evidence="1" id="KW-0436">Ligase</keyword>
<dbReference type="InterPro" id="IPR029062">
    <property type="entry name" value="Class_I_gatase-like"/>
</dbReference>
<dbReference type="Gene3D" id="1.20.120.1910">
    <property type="entry name" value="Cysteine-tRNA ligase, C-terminal anti-codon recognition domain"/>
    <property type="match status" value="1"/>
</dbReference>
<feature type="domain" description="Cysteinyl-tRNA ligase anticodon binding" evidence="4">
    <location>
        <begin position="365"/>
        <end position="407"/>
    </location>
</feature>
<dbReference type="SUPFAM" id="SSF47323">
    <property type="entry name" value="Anticodon-binding domain of a subclass of class I aminoacyl-tRNA synthetases"/>
    <property type="match status" value="1"/>
</dbReference>
<evidence type="ECO:0000256" key="3">
    <source>
        <dbReference type="ARBA" id="ARBA00022840"/>
    </source>
</evidence>
<dbReference type="GO" id="GO:0004812">
    <property type="term" value="F:aminoacyl-tRNA ligase activity"/>
    <property type="evidence" value="ECO:0007669"/>
    <property type="project" value="UniProtKB-KW"/>
</dbReference>
<organism evidence="5">
    <name type="scientific">uncultured Acidimicrobiales bacterium</name>
    <dbReference type="NCBI Taxonomy" id="310071"/>
    <lineage>
        <taxon>Bacteria</taxon>
        <taxon>Bacillati</taxon>
        <taxon>Actinomycetota</taxon>
        <taxon>Acidimicrobiia</taxon>
        <taxon>Acidimicrobiales</taxon>
        <taxon>environmental samples</taxon>
    </lineage>
</organism>
<sequence length="410" mass="43572">MARLLVIMGSGETSPTMSKVHRALLARAGRGPAVMLDTPFGFQENADDISAKAVAYFKESVQHEMAVASFRTADGVDPLAYETMLARLREAAYVFAGPGSPSYAVAQWSASQVPAVLAQKLRTGGCVTFASAAACTLGPYALPVYEIYKAGDSVRWLKGLNLTGEIGLPAVIVPHFNNAEGGNHDTRYCYMGERRLSVLEAMLPPDVFILGVDEHTACILDLDAGTATVAGLGSVTVRRDGQMSAIVTGTTVPIAELTRAAPGELRTEAPPPSEVVEGGRGVDPLEADIDRYERAFDAALVAGDAAGAVKVALELDDLLHDWSRDTTQSDLLDRGRAGLRAMIVRLGEAAETGVRDPRAVVGPFVEALLDARRQARADGRWADADTLRNRVVAAGVEVRDTAGGTEWQLR</sequence>
<keyword evidence="2" id="KW-0547">Nucleotide-binding</keyword>
<evidence type="ECO:0000259" key="4">
    <source>
        <dbReference type="Pfam" id="PF23493"/>
    </source>
</evidence>
<name>A0A6J4JDS0_9ACTN</name>
<dbReference type="Pfam" id="PF23493">
    <property type="entry name" value="CysS_C"/>
    <property type="match status" value="1"/>
</dbReference>
<evidence type="ECO:0000313" key="5">
    <source>
        <dbReference type="EMBL" id="CAA9275484.1"/>
    </source>
</evidence>
<keyword evidence="3" id="KW-0067">ATP-binding</keyword>
<reference evidence="5" key="1">
    <citation type="submission" date="2020-02" db="EMBL/GenBank/DDBJ databases">
        <authorList>
            <person name="Meier V. D."/>
        </authorList>
    </citation>
    <scope>NUCLEOTIDE SEQUENCE</scope>
    <source>
        <strain evidence="5">AVDCRST_MAG10</strain>
    </source>
</reference>
<accession>A0A6J4JDS0</accession>
<dbReference type="GO" id="GO:0005524">
    <property type="term" value="F:ATP binding"/>
    <property type="evidence" value="ECO:0007669"/>
    <property type="project" value="UniProtKB-KW"/>
</dbReference>
<evidence type="ECO:0000256" key="2">
    <source>
        <dbReference type="ARBA" id="ARBA00022741"/>
    </source>
</evidence>